<keyword evidence="1" id="KW-0805">Transcription regulation</keyword>
<keyword evidence="3" id="KW-0804">Transcription</keyword>
<protein>
    <submittedName>
        <fullName evidence="6">TetR/AcrR family transcriptional regulator</fullName>
    </submittedName>
</protein>
<evidence type="ECO:0000313" key="6">
    <source>
        <dbReference type="EMBL" id="RNL64324.1"/>
    </source>
</evidence>
<evidence type="ECO:0000256" key="4">
    <source>
        <dbReference type="PROSITE-ProRule" id="PRU00335"/>
    </source>
</evidence>
<dbReference type="GO" id="GO:0000976">
    <property type="term" value="F:transcription cis-regulatory region binding"/>
    <property type="evidence" value="ECO:0007669"/>
    <property type="project" value="TreeGrafter"/>
</dbReference>
<organism evidence="6 7">
    <name type="scientific">Nocardioides marmoriginsengisoli</name>
    <dbReference type="NCBI Taxonomy" id="661483"/>
    <lineage>
        <taxon>Bacteria</taxon>
        <taxon>Bacillati</taxon>
        <taxon>Actinomycetota</taxon>
        <taxon>Actinomycetes</taxon>
        <taxon>Propionibacteriales</taxon>
        <taxon>Nocardioidaceae</taxon>
        <taxon>Nocardioides</taxon>
    </lineage>
</organism>
<dbReference type="InterPro" id="IPR009057">
    <property type="entry name" value="Homeodomain-like_sf"/>
</dbReference>
<evidence type="ECO:0000256" key="3">
    <source>
        <dbReference type="ARBA" id="ARBA00023163"/>
    </source>
</evidence>
<accession>A0A3N0CLH8</accession>
<dbReference type="AlphaFoldDB" id="A0A3N0CLH8"/>
<reference evidence="6 7" key="1">
    <citation type="submission" date="2018-11" db="EMBL/GenBank/DDBJ databases">
        <authorList>
            <person name="Li F."/>
        </authorList>
    </citation>
    <scope>NUCLEOTIDE SEQUENCE [LARGE SCALE GENOMIC DNA]</scope>
    <source>
        <strain evidence="6 7">Gsoil 097</strain>
    </source>
</reference>
<proteinExistence type="predicted"/>
<evidence type="ECO:0000256" key="1">
    <source>
        <dbReference type="ARBA" id="ARBA00023015"/>
    </source>
</evidence>
<sequence length="208" mass="22512">MNETAVSAKGTRLNKRGLETRQALLATAVECLADGGPESASASLIAREAGVTWGTVQHQFGDVDGLWAALLEHLLRDGSVAVLPVPASTDVGERMEAVVGQLWTAMDLPTVRAIHHLRLALPRQRDELEAAYPLTAAAIGRWDVAWTATMEQAFAGLDLDPVRLSRVRSLLPGAMRGLHNEQYLSTYTDSAEARRGLVDALSSYLENR</sequence>
<comment type="caution">
    <text evidence="6">The sequence shown here is derived from an EMBL/GenBank/DDBJ whole genome shotgun (WGS) entry which is preliminary data.</text>
</comment>
<dbReference type="GO" id="GO:0003700">
    <property type="term" value="F:DNA-binding transcription factor activity"/>
    <property type="evidence" value="ECO:0007669"/>
    <property type="project" value="TreeGrafter"/>
</dbReference>
<dbReference type="EMBL" id="RJSE01000005">
    <property type="protein sequence ID" value="RNL64324.1"/>
    <property type="molecule type" value="Genomic_DNA"/>
</dbReference>
<dbReference type="Proteomes" id="UP000267128">
    <property type="component" value="Unassembled WGS sequence"/>
</dbReference>
<evidence type="ECO:0000313" key="7">
    <source>
        <dbReference type="Proteomes" id="UP000267128"/>
    </source>
</evidence>
<name>A0A3N0CLH8_9ACTN</name>
<dbReference type="SUPFAM" id="SSF46689">
    <property type="entry name" value="Homeodomain-like"/>
    <property type="match status" value="1"/>
</dbReference>
<keyword evidence="7" id="KW-1185">Reference proteome</keyword>
<keyword evidence="2 4" id="KW-0238">DNA-binding</keyword>
<feature type="DNA-binding region" description="H-T-H motif" evidence="4">
    <location>
        <begin position="41"/>
        <end position="60"/>
    </location>
</feature>
<dbReference type="Pfam" id="PF00440">
    <property type="entry name" value="TetR_N"/>
    <property type="match status" value="1"/>
</dbReference>
<evidence type="ECO:0000259" key="5">
    <source>
        <dbReference type="PROSITE" id="PS50977"/>
    </source>
</evidence>
<dbReference type="RefSeq" id="WP_123226900.1">
    <property type="nucleotide sequence ID" value="NZ_RJSE01000005.1"/>
</dbReference>
<dbReference type="InterPro" id="IPR050109">
    <property type="entry name" value="HTH-type_TetR-like_transc_reg"/>
</dbReference>
<evidence type="ECO:0000256" key="2">
    <source>
        <dbReference type="ARBA" id="ARBA00023125"/>
    </source>
</evidence>
<dbReference type="InterPro" id="IPR001647">
    <property type="entry name" value="HTH_TetR"/>
</dbReference>
<dbReference type="Gene3D" id="1.10.357.10">
    <property type="entry name" value="Tetracycline Repressor, domain 2"/>
    <property type="match status" value="1"/>
</dbReference>
<dbReference type="PROSITE" id="PS50977">
    <property type="entry name" value="HTH_TETR_2"/>
    <property type="match status" value="1"/>
</dbReference>
<dbReference type="OrthoDB" id="3773444at2"/>
<feature type="domain" description="HTH tetR-type" evidence="5">
    <location>
        <begin position="18"/>
        <end position="78"/>
    </location>
</feature>
<dbReference type="PANTHER" id="PTHR30055">
    <property type="entry name" value="HTH-TYPE TRANSCRIPTIONAL REGULATOR RUTR"/>
    <property type="match status" value="1"/>
</dbReference>
<gene>
    <name evidence="6" type="ORF">EFK50_07295</name>
</gene>
<dbReference type="PANTHER" id="PTHR30055:SF234">
    <property type="entry name" value="HTH-TYPE TRANSCRIPTIONAL REGULATOR BETI"/>
    <property type="match status" value="1"/>
</dbReference>